<accession>A0AAE4VJ50</accession>
<comment type="caution">
    <text evidence="4">The sequence shown here is derived from an EMBL/GenBank/DDBJ whole genome shotgun (WGS) entry which is preliminary data.</text>
</comment>
<organism evidence="4 5">
    <name type="scientific">Lyticum sinuosum</name>
    <dbReference type="NCBI Taxonomy" id="1332059"/>
    <lineage>
        <taxon>Bacteria</taxon>
        <taxon>Pseudomonadati</taxon>
        <taxon>Pseudomonadota</taxon>
        <taxon>Alphaproteobacteria</taxon>
        <taxon>Rickettsiales</taxon>
        <taxon>Lyticum</taxon>
    </lineage>
</organism>
<name>A0AAE4VJ50_9RICK</name>
<dbReference type="PROSITE" id="PS51257">
    <property type="entry name" value="PROKAR_LIPOPROTEIN"/>
    <property type="match status" value="1"/>
</dbReference>
<dbReference type="PANTHER" id="PTHR21666:SF289">
    <property type="entry name" value="L-ALA--D-GLU ENDOPEPTIDASE"/>
    <property type="match status" value="1"/>
</dbReference>
<feature type="domain" description="M23ase beta-sheet core" evidence="3">
    <location>
        <begin position="228"/>
        <end position="323"/>
    </location>
</feature>
<proteinExistence type="predicted"/>
<sequence length="325" mass="37075">MKKQKIHFYLKFYSVIFTITVTFSSCSSTTRENNVVVENKSNLYYKYGGTINIENKDDNVEFYSNSIKNKEDVIESNNFRSPNFLPKDQYFNENDISSNLKELKEIDNKKEKSNSTVKETWELVVNEPPKINEELKSNTKINKNALNNKPIKENTEKKSEEKKSNNSDNLNVKDNKNIPNIENSSTSKSQVQYSTSNYRITHPINNISYIWPINGKVIHHMEEQSEDFSEGISIAALANTPVRATADGIVIYINDNDEKFGKVFIIKHANNYSSAYAHNNVILVKKGDKVKRGQIVAKVGKTGEVDQPQLYFSIGHNNQAVDPES</sequence>
<evidence type="ECO:0000313" key="5">
    <source>
        <dbReference type="Proteomes" id="UP001289135"/>
    </source>
</evidence>
<feature type="region of interest" description="Disordered" evidence="2">
    <location>
        <begin position="134"/>
        <end position="190"/>
    </location>
</feature>
<dbReference type="GO" id="GO:0004222">
    <property type="term" value="F:metalloendopeptidase activity"/>
    <property type="evidence" value="ECO:0007669"/>
    <property type="project" value="TreeGrafter"/>
</dbReference>
<keyword evidence="1" id="KW-0732">Signal</keyword>
<dbReference type="AlphaFoldDB" id="A0AAE4VJ50"/>
<dbReference type="InterPro" id="IPR011055">
    <property type="entry name" value="Dup_hybrid_motif"/>
</dbReference>
<dbReference type="RefSeq" id="WP_322498407.1">
    <property type="nucleotide sequence ID" value="NZ_JARGYU010000001.1"/>
</dbReference>
<gene>
    <name evidence="4" type="ORF">Lyticum_00133</name>
</gene>
<dbReference type="Gene3D" id="2.70.70.10">
    <property type="entry name" value="Glucose Permease (Domain IIA)"/>
    <property type="match status" value="1"/>
</dbReference>
<feature type="compositionally biased region" description="Polar residues" evidence="2">
    <location>
        <begin position="177"/>
        <end position="190"/>
    </location>
</feature>
<dbReference type="CDD" id="cd12797">
    <property type="entry name" value="M23_peptidase"/>
    <property type="match status" value="1"/>
</dbReference>
<keyword evidence="5" id="KW-1185">Reference proteome</keyword>
<dbReference type="EMBL" id="JARGYU010000001">
    <property type="protein sequence ID" value="MDZ5760975.1"/>
    <property type="molecule type" value="Genomic_DNA"/>
</dbReference>
<evidence type="ECO:0000259" key="3">
    <source>
        <dbReference type="Pfam" id="PF01551"/>
    </source>
</evidence>
<evidence type="ECO:0000313" key="4">
    <source>
        <dbReference type="EMBL" id="MDZ5760975.1"/>
    </source>
</evidence>
<dbReference type="InterPro" id="IPR050570">
    <property type="entry name" value="Cell_wall_metabolism_enzyme"/>
</dbReference>
<feature type="compositionally biased region" description="Polar residues" evidence="2">
    <location>
        <begin position="138"/>
        <end position="147"/>
    </location>
</feature>
<evidence type="ECO:0000256" key="1">
    <source>
        <dbReference type="ARBA" id="ARBA00022729"/>
    </source>
</evidence>
<dbReference type="SUPFAM" id="SSF51261">
    <property type="entry name" value="Duplicated hybrid motif"/>
    <property type="match status" value="1"/>
</dbReference>
<dbReference type="PANTHER" id="PTHR21666">
    <property type="entry name" value="PEPTIDASE-RELATED"/>
    <property type="match status" value="1"/>
</dbReference>
<evidence type="ECO:0000256" key="2">
    <source>
        <dbReference type="SAM" id="MobiDB-lite"/>
    </source>
</evidence>
<protein>
    <submittedName>
        <fullName evidence="4">M23 family metallopeptidase</fullName>
    </submittedName>
</protein>
<feature type="compositionally biased region" description="Basic and acidic residues" evidence="2">
    <location>
        <begin position="150"/>
        <end position="176"/>
    </location>
</feature>
<reference evidence="4" key="1">
    <citation type="submission" date="2023-02" db="EMBL/GenBank/DDBJ databases">
        <title>Host association and intracellularity evolved multiple times independently in the Rickettsiales.</title>
        <authorList>
            <person name="Castelli M."/>
            <person name="Nardi T."/>
            <person name="Gammuto L."/>
            <person name="Bellinzona G."/>
            <person name="Sabaneyeva E."/>
            <person name="Potekhin A."/>
            <person name="Serra V."/>
            <person name="Petroni G."/>
            <person name="Sassera D."/>
        </authorList>
    </citation>
    <scope>NUCLEOTIDE SEQUENCE</scope>
    <source>
        <strain evidence="4">USBL-36I1</strain>
    </source>
</reference>
<dbReference type="Pfam" id="PF01551">
    <property type="entry name" value="Peptidase_M23"/>
    <property type="match status" value="1"/>
</dbReference>
<dbReference type="Proteomes" id="UP001289135">
    <property type="component" value="Unassembled WGS sequence"/>
</dbReference>
<dbReference type="InterPro" id="IPR016047">
    <property type="entry name" value="M23ase_b-sheet_dom"/>
</dbReference>